<evidence type="ECO:0000313" key="7">
    <source>
        <dbReference type="EMBL" id="GHP04303.1"/>
    </source>
</evidence>
<feature type="transmembrane region" description="Helical" evidence="6">
    <location>
        <begin position="421"/>
        <end position="445"/>
    </location>
</feature>
<keyword evidence="3 6" id="KW-0812">Transmembrane</keyword>
<sequence length="493" mass="51203">MASPSPSASMGRSKVSTSWCCSSARRSRNPPTVRLESACKSSSAGLGMTIGVVGKGVVIPSLVGGGGGGGGRRYARRYASIIMNRNVNGSHKYGGGGGVAVAATSSSQVSAEASAAEVSAQTHDNIDETPTSVAAGERHVDQLAQKVMSWPWSGFVAWTIVAALVLKLSPLGVCLASAFVTSRLAMGFARSFEQTTPAKMLVGNDSKGATPPAVRRRQIGVCVFFAITAIVTAVATTLSAPHVVAAVDSVTQLQTTDVDAILANANVQSEAMRRSIADKIAEKGPAVAQKLPALTVGMAKATLQLIAGFVIGFLWSFQAPRPSIAVQRLSRSRLVGWVYRETAPKIARLGNLIERSLGAQLQIAIVNTALTAAGCALLKVPYLIPLNAIVFACSFIPVAGVVLSTVPIGIVALLTAGWTNVALVILMVILVHIVEAYLLNPVIYASSLDVHPIVVLSALVAAEHVFHGPWGLVLAAPLAGFACEMLLQQENAD</sequence>
<dbReference type="Pfam" id="PF01594">
    <property type="entry name" value="AI-2E_transport"/>
    <property type="match status" value="1"/>
</dbReference>
<comment type="caution">
    <text evidence="7">The sequence shown here is derived from an EMBL/GenBank/DDBJ whole genome shotgun (WGS) entry which is preliminary data.</text>
</comment>
<gene>
    <name evidence="7" type="ORF">PPROV_000305700</name>
</gene>
<evidence type="ECO:0000313" key="8">
    <source>
        <dbReference type="Proteomes" id="UP000660262"/>
    </source>
</evidence>
<dbReference type="PANTHER" id="PTHR21716:SF62">
    <property type="entry name" value="TRANSPORT PROTEIN YDBI-RELATED"/>
    <property type="match status" value="1"/>
</dbReference>
<reference evidence="7" key="1">
    <citation type="submission" date="2020-10" db="EMBL/GenBank/DDBJ databases">
        <title>Unveiling of a novel bifunctional photoreceptor, Dualchrome1, isolated from a cosmopolitan green alga.</title>
        <authorList>
            <person name="Suzuki S."/>
            <person name="Kawachi M."/>
        </authorList>
    </citation>
    <scope>NUCLEOTIDE SEQUENCE</scope>
    <source>
        <strain evidence="7">NIES 2893</strain>
    </source>
</reference>
<dbReference type="PANTHER" id="PTHR21716">
    <property type="entry name" value="TRANSMEMBRANE PROTEIN"/>
    <property type="match status" value="1"/>
</dbReference>
<proteinExistence type="inferred from homology"/>
<evidence type="ECO:0000256" key="4">
    <source>
        <dbReference type="ARBA" id="ARBA00022989"/>
    </source>
</evidence>
<dbReference type="GO" id="GO:0055085">
    <property type="term" value="P:transmembrane transport"/>
    <property type="evidence" value="ECO:0007669"/>
    <property type="project" value="TreeGrafter"/>
</dbReference>
<keyword evidence="5 6" id="KW-0472">Membrane</keyword>
<dbReference type="InterPro" id="IPR002549">
    <property type="entry name" value="AI-2E-like"/>
</dbReference>
<evidence type="ECO:0000256" key="2">
    <source>
        <dbReference type="ARBA" id="ARBA00009773"/>
    </source>
</evidence>
<accession>A0A830HCT3</accession>
<evidence type="ECO:0000256" key="1">
    <source>
        <dbReference type="ARBA" id="ARBA00004141"/>
    </source>
</evidence>
<keyword evidence="8" id="KW-1185">Reference proteome</keyword>
<dbReference type="OrthoDB" id="531865at2759"/>
<feature type="transmembrane region" description="Helical" evidence="6">
    <location>
        <begin position="361"/>
        <end position="382"/>
    </location>
</feature>
<evidence type="ECO:0000256" key="5">
    <source>
        <dbReference type="ARBA" id="ARBA00023136"/>
    </source>
</evidence>
<protein>
    <recommendedName>
        <fullName evidence="9">AI-2E family transporter</fullName>
    </recommendedName>
</protein>
<feature type="transmembrane region" description="Helical" evidence="6">
    <location>
        <begin position="465"/>
        <end position="487"/>
    </location>
</feature>
<dbReference type="AlphaFoldDB" id="A0A830HCT3"/>
<comment type="subcellular location">
    <subcellularLocation>
        <location evidence="1">Membrane</location>
        <topology evidence="1">Multi-pass membrane protein</topology>
    </subcellularLocation>
</comment>
<organism evidence="7 8">
    <name type="scientific">Pycnococcus provasolii</name>
    <dbReference type="NCBI Taxonomy" id="41880"/>
    <lineage>
        <taxon>Eukaryota</taxon>
        <taxon>Viridiplantae</taxon>
        <taxon>Chlorophyta</taxon>
        <taxon>Pseudoscourfieldiophyceae</taxon>
        <taxon>Pseudoscourfieldiales</taxon>
        <taxon>Pycnococcaceae</taxon>
        <taxon>Pycnococcus</taxon>
    </lineage>
</organism>
<dbReference type="EMBL" id="BNJQ01000007">
    <property type="protein sequence ID" value="GHP04303.1"/>
    <property type="molecule type" value="Genomic_DNA"/>
</dbReference>
<feature type="transmembrane region" description="Helical" evidence="6">
    <location>
        <begin position="155"/>
        <end position="180"/>
    </location>
</feature>
<evidence type="ECO:0000256" key="6">
    <source>
        <dbReference type="SAM" id="Phobius"/>
    </source>
</evidence>
<feature type="transmembrane region" description="Helical" evidence="6">
    <location>
        <begin position="219"/>
        <end position="240"/>
    </location>
</feature>
<feature type="transmembrane region" description="Helical" evidence="6">
    <location>
        <begin position="301"/>
        <end position="319"/>
    </location>
</feature>
<evidence type="ECO:0008006" key="9">
    <source>
        <dbReference type="Google" id="ProtNLM"/>
    </source>
</evidence>
<evidence type="ECO:0000256" key="3">
    <source>
        <dbReference type="ARBA" id="ARBA00022692"/>
    </source>
</evidence>
<comment type="similarity">
    <text evidence="2">Belongs to the autoinducer-2 exporter (AI-2E) (TC 2.A.86) family.</text>
</comment>
<dbReference type="Proteomes" id="UP000660262">
    <property type="component" value="Unassembled WGS sequence"/>
</dbReference>
<dbReference type="GO" id="GO:0016020">
    <property type="term" value="C:membrane"/>
    <property type="evidence" value="ECO:0007669"/>
    <property type="project" value="UniProtKB-SubCell"/>
</dbReference>
<keyword evidence="4 6" id="KW-1133">Transmembrane helix</keyword>
<feature type="transmembrane region" description="Helical" evidence="6">
    <location>
        <begin position="388"/>
        <end position="414"/>
    </location>
</feature>
<name>A0A830HCT3_9CHLO</name>